<dbReference type="InterPro" id="IPR050712">
    <property type="entry name" value="NAD(P)H-dep_reductase"/>
</dbReference>
<dbReference type="GO" id="GO:0005829">
    <property type="term" value="C:cytosol"/>
    <property type="evidence" value="ECO:0007669"/>
    <property type="project" value="TreeGrafter"/>
</dbReference>
<dbReference type="PANTHER" id="PTHR30543">
    <property type="entry name" value="CHROMATE REDUCTASE"/>
    <property type="match status" value="1"/>
</dbReference>
<evidence type="ECO:0000313" key="4">
    <source>
        <dbReference type="Proteomes" id="UP000516388"/>
    </source>
</evidence>
<dbReference type="InterPro" id="IPR029039">
    <property type="entry name" value="Flavoprotein-like_sf"/>
</dbReference>
<dbReference type="RefSeq" id="WP_033006883.1">
    <property type="nucleotide sequence ID" value="NZ_CP061470.1"/>
</dbReference>
<organism evidence="3 4">
    <name type="scientific">Geobacillus zalihae</name>
    <dbReference type="NCBI Taxonomy" id="213419"/>
    <lineage>
        <taxon>Bacteria</taxon>
        <taxon>Bacillati</taxon>
        <taxon>Bacillota</taxon>
        <taxon>Bacilli</taxon>
        <taxon>Bacillales</taxon>
        <taxon>Anoxybacillaceae</taxon>
        <taxon>Geobacillus</taxon>
    </lineage>
</organism>
<dbReference type="GO" id="GO:0010181">
    <property type="term" value="F:FMN binding"/>
    <property type="evidence" value="ECO:0007669"/>
    <property type="project" value="TreeGrafter"/>
</dbReference>
<feature type="domain" description="NADPH-dependent FMN reductase-like" evidence="2">
    <location>
        <begin position="1"/>
        <end position="137"/>
    </location>
</feature>
<keyword evidence="4" id="KW-1185">Reference proteome</keyword>
<evidence type="ECO:0000259" key="2">
    <source>
        <dbReference type="Pfam" id="PF03358"/>
    </source>
</evidence>
<dbReference type="Proteomes" id="UP000516388">
    <property type="component" value="Chromosome"/>
</dbReference>
<accession>A0A7H1RZK3</accession>
<dbReference type="PANTHER" id="PTHR30543:SF21">
    <property type="entry name" value="NAD(P)H-DEPENDENT FMN REDUCTASE LOT6"/>
    <property type="match status" value="1"/>
</dbReference>
<name>A0A7H1RZK3_9BACL</name>
<gene>
    <name evidence="3" type="ORF">IC807_00305</name>
</gene>
<reference evidence="3 4" key="1">
    <citation type="submission" date="2020-09" db="EMBL/GenBank/DDBJ databases">
        <title>Complete Geobacillus genomes through the use of hybrid genome assembly.</title>
        <authorList>
            <person name="Vera D.L."/>
            <person name="Venkateswaran K."/>
            <person name="Singh N.K."/>
            <person name="Landry K."/>
        </authorList>
    </citation>
    <scope>NUCLEOTIDE SEQUENCE [LARGE SCALE GENOMIC DNA]</scope>
    <source>
        <strain evidence="3 4">SURF-189</strain>
    </source>
</reference>
<dbReference type="EMBL" id="CP061470">
    <property type="protein sequence ID" value="QNU19692.1"/>
    <property type="molecule type" value="Genomic_DNA"/>
</dbReference>
<dbReference type="Gene3D" id="3.40.50.360">
    <property type="match status" value="1"/>
</dbReference>
<sequence>MNIVALVGSLRKDSYNRKLAEFMRERYKDKFQLDIADIGALPHYNQDDELDPPEVVAAFKRQVADADGVLIVTPEYNWSVPGVLKNALDWLSRVDKVLVNKPVMIVGVSTGMMGTIRAQLHLRQILQSPGLAAKVLPPAGNEVLINFVNQKFDESGQLTDAATIQLLDQVIERFVQWIAQSGR</sequence>
<dbReference type="InterPro" id="IPR005025">
    <property type="entry name" value="FMN_Rdtase-like_dom"/>
</dbReference>
<dbReference type="Pfam" id="PF03358">
    <property type="entry name" value="FMN_red"/>
    <property type="match status" value="1"/>
</dbReference>
<evidence type="ECO:0000313" key="3">
    <source>
        <dbReference type="EMBL" id="QNU19692.1"/>
    </source>
</evidence>
<dbReference type="GO" id="GO:0016491">
    <property type="term" value="F:oxidoreductase activity"/>
    <property type="evidence" value="ECO:0007669"/>
    <property type="project" value="InterPro"/>
</dbReference>
<evidence type="ECO:0000256" key="1">
    <source>
        <dbReference type="ARBA" id="ARBA00009428"/>
    </source>
</evidence>
<dbReference type="SUPFAM" id="SSF52218">
    <property type="entry name" value="Flavoproteins"/>
    <property type="match status" value="1"/>
</dbReference>
<dbReference type="AlphaFoldDB" id="A0A7H1RZK3"/>
<protein>
    <submittedName>
        <fullName evidence="3">NAD(P)H-dependent oxidoreductase</fullName>
    </submittedName>
</protein>
<proteinExistence type="inferred from homology"/>
<comment type="similarity">
    <text evidence="1">Belongs to the azoreductase type 2 family.</text>
</comment>
<dbReference type="KEGG" id="gza:IC807_00305"/>